<feature type="domain" description="Peptidase S8/S53" evidence="6">
    <location>
        <begin position="140"/>
        <end position="346"/>
    </location>
</feature>
<feature type="region of interest" description="Disordered" evidence="4">
    <location>
        <begin position="195"/>
        <end position="228"/>
    </location>
</feature>
<comment type="similarity">
    <text evidence="1 3">Belongs to the peptidase S8 family.</text>
</comment>
<dbReference type="InterPro" id="IPR036852">
    <property type="entry name" value="Peptidase_S8/S53_dom_sf"/>
</dbReference>
<organism evidence="8 9">
    <name type="scientific">Eragrostis curvula</name>
    <name type="common">weeping love grass</name>
    <dbReference type="NCBI Taxonomy" id="38414"/>
    <lineage>
        <taxon>Eukaryota</taxon>
        <taxon>Viridiplantae</taxon>
        <taxon>Streptophyta</taxon>
        <taxon>Embryophyta</taxon>
        <taxon>Tracheophyta</taxon>
        <taxon>Spermatophyta</taxon>
        <taxon>Magnoliopsida</taxon>
        <taxon>Liliopsida</taxon>
        <taxon>Poales</taxon>
        <taxon>Poaceae</taxon>
        <taxon>PACMAD clade</taxon>
        <taxon>Chloridoideae</taxon>
        <taxon>Eragrostideae</taxon>
        <taxon>Eragrostidinae</taxon>
        <taxon>Eragrostis</taxon>
    </lineage>
</organism>
<feature type="signal peptide" evidence="5">
    <location>
        <begin position="1"/>
        <end position="20"/>
    </location>
</feature>
<reference evidence="8 9" key="1">
    <citation type="journal article" date="2019" name="Sci. Rep.">
        <title>A high-quality genome of Eragrostis curvula grass provides insights into Poaceae evolution and supports new strategies to enhance forage quality.</title>
        <authorList>
            <person name="Carballo J."/>
            <person name="Santos B.A.C.M."/>
            <person name="Zappacosta D."/>
            <person name="Garbus I."/>
            <person name="Selva J.P."/>
            <person name="Gallo C.A."/>
            <person name="Diaz A."/>
            <person name="Albertini E."/>
            <person name="Caccamo M."/>
            <person name="Echenique V."/>
        </authorList>
    </citation>
    <scope>NUCLEOTIDE SEQUENCE [LARGE SCALE GENOMIC DNA]</scope>
    <source>
        <strain evidence="9">cv. Victoria</strain>
        <tissue evidence="8">Leaf</tissue>
    </source>
</reference>
<comment type="caution">
    <text evidence="3">Lacks conserved residue(s) required for the propagation of feature annotation.</text>
</comment>
<dbReference type="InterPro" id="IPR045051">
    <property type="entry name" value="SBT"/>
</dbReference>
<dbReference type="GO" id="GO:0004252">
    <property type="term" value="F:serine-type endopeptidase activity"/>
    <property type="evidence" value="ECO:0007669"/>
    <property type="project" value="InterPro"/>
</dbReference>
<feature type="non-terminal residue" evidence="8">
    <location>
        <position position="1"/>
    </location>
</feature>
<evidence type="ECO:0008006" key="10">
    <source>
        <dbReference type="Google" id="ProtNLM"/>
    </source>
</evidence>
<dbReference type="Gene3D" id="3.40.50.200">
    <property type="entry name" value="Peptidase S8/S53 domain"/>
    <property type="match status" value="1"/>
</dbReference>
<dbReference type="Pfam" id="PF05922">
    <property type="entry name" value="Inhibitor_I9"/>
    <property type="match status" value="1"/>
</dbReference>
<feature type="domain" description="Inhibitor I9" evidence="7">
    <location>
        <begin position="32"/>
        <end position="114"/>
    </location>
</feature>
<dbReference type="AlphaFoldDB" id="A0A5J9SZG7"/>
<dbReference type="OrthoDB" id="4803627at2759"/>
<dbReference type="SUPFAM" id="SSF52743">
    <property type="entry name" value="Subtilisin-like"/>
    <property type="match status" value="1"/>
</dbReference>
<evidence type="ECO:0000313" key="8">
    <source>
        <dbReference type="EMBL" id="TVU04377.1"/>
    </source>
</evidence>
<evidence type="ECO:0000256" key="5">
    <source>
        <dbReference type="SAM" id="SignalP"/>
    </source>
</evidence>
<keyword evidence="9" id="KW-1185">Reference proteome</keyword>
<feature type="compositionally biased region" description="Basic and acidic residues" evidence="4">
    <location>
        <begin position="200"/>
        <end position="218"/>
    </location>
</feature>
<dbReference type="PROSITE" id="PS51892">
    <property type="entry name" value="SUBTILASE"/>
    <property type="match status" value="1"/>
</dbReference>
<evidence type="ECO:0000256" key="3">
    <source>
        <dbReference type="PROSITE-ProRule" id="PRU01240"/>
    </source>
</evidence>
<evidence type="ECO:0000259" key="7">
    <source>
        <dbReference type="Pfam" id="PF05922"/>
    </source>
</evidence>
<evidence type="ECO:0000256" key="2">
    <source>
        <dbReference type="ARBA" id="ARBA00022729"/>
    </source>
</evidence>
<evidence type="ECO:0000259" key="6">
    <source>
        <dbReference type="Pfam" id="PF00082"/>
    </source>
</evidence>
<sequence>MARLAGVLFALLATVAVAGGESSELAEAMSGYIVHVAHEHAPRPSPPRLLARAYTSFLRDNLPEVIARPEPRLLYSYAHAATGFAARLTARQAAHLESQPSVLAVVPDLAYEPHTTLTLSFLDLSESSGLLRESKGATDVVIGVIDTHRRVPHEPSVLCRCPVAAAAAQHVPRPLRLHAVLQHLRLLQQQARRRQGYEAQHGKIDEREESKSPLDTKGHGTHTASTAAGSTAENAHFYNYAKGKAVGMAPGARLAVYKVSWKKGGVGSDILMAFDEAIADGVDVISISMVPSGETPEFYEHLTAVGAFSAVRKGIVVSASAGNKGPRKLTVSNSAPWILTVGASTINRRFLATVVLGNGKTITGASLYAGPPLNASKIPLVYGGAVGSDVCEAGKLKPGKVAGKIVLCEPGRKDWP</sequence>
<proteinExistence type="inferred from homology"/>
<name>A0A5J9SZG7_9POAL</name>
<dbReference type="Pfam" id="PF00082">
    <property type="entry name" value="Peptidase_S8"/>
    <property type="match status" value="1"/>
</dbReference>
<evidence type="ECO:0000313" key="9">
    <source>
        <dbReference type="Proteomes" id="UP000324897"/>
    </source>
</evidence>
<dbReference type="Proteomes" id="UP000324897">
    <property type="component" value="Unassembled WGS sequence"/>
</dbReference>
<dbReference type="EMBL" id="RWGY01000063">
    <property type="protein sequence ID" value="TVU04377.1"/>
    <property type="molecule type" value="Genomic_DNA"/>
</dbReference>
<evidence type="ECO:0000256" key="1">
    <source>
        <dbReference type="ARBA" id="ARBA00011073"/>
    </source>
</evidence>
<dbReference type="PANTHER" id="PTHR10795">
    <property type="entry name" value="PROPROTEIN CONVERTASE SUBTILISIN/KEXIN"/>
    <property type="match status" value="1"/>
</dbReference>
<accession>A0A5J9SZG7</accession>
<dbReference type="Gene3D" id="3.30.70.80">
    <property type="entry name" value="Peptidase S8 propeptide/proteinase inhibitor I9"/>
    <property type="match status" value="1"/>
</dbReference>
<dbReference type="GO" id="GO:0006508">
    <property type="term" value="P:proteolysis"/>
    <property type="evidence" value="ECO:0007669"/>
    <property type="project" value="InterPro"/>
</dbReference>
<keyword evidence="2 5" id="KW-0732">Signal</keyword>
<dbReference type="CDD" id="cd02120">
    <property type="entry name" value="PA_subtilisin_like"/>
    <property type="match status" value="1"/>
</dbReference>
<evidence type="ECO:0000256" key="4">
    <source>
        <dbReference type="SAM" id="MobiDB-lite"/>
    </source>
</evidence>
<gene>
    <name evidence="8" type="ORF">EJB05_50058</name>
</gene>
<dbReference type="InterPro" id="IPR010259">
    <property type="entry name" value="S8pro/Inhibitor_I9"/>
</dbReference>
<dbReference type="Gramene" id="TVU04377">
    <property type="protein sequence ID" value="TVU04377"/>
    <property type="gene ID" value="EJB05_50058"/>
</dbReference>
<feature type="chain" id="PRO_5023903092" description="Inhibitor I9 domain-containing protein" evidence="5">
    <location>
        <begin position="21"/>
        <end position="416"/>
    </location>
</feature>
<dbReference type="InterPro" id="IPR037045">
    <property type="entry name" value="S8pro/Inhibitor_I9_sf"/>
</dbReference>
<comment type="caution">
    <text evidence="8">The sequence shown here is derived from an EMBL/GenBank/DDBJ whole genome shotgun (WGS) entry which is preliminary data.</text>
</comment>
<dbReference type="InterPro" id="IPR000209">
    <property type="entry name" value="Peptidase_S8/S53_dom"/>
</dbReference>
<protein>
    <recommendedName>
        <fullName evidence="10">Inhibitor I9 domain-containing protein</fullName>
    </recommendedName>
</protein>